<evidence type="ECO:0000313" key="1">
    <source>
        <dbReference type="EMBL" id="MFC0207167.1"/>
    </source>
</evidence>
<organism evidence="1 2">
    <name type="scientific">Chelativorans intermedius</name>
    <dbReference type="NCBI Taxonomy" id="515947"/>
    <lineage>
        <taxon>Bacteria</taxon>
        <taxon>Pseudomonadati</taxon>
        <taxon>Pseudomonadota</taxon>
        <taxon>Alphaproteobacteria</taxon>
        <taxon>Hyphomicrobiales</taxon>
        <taxon>Phyllobacteriaceae</taxon>
        <taxon>Chelativorans</taxon>
    </lineage>
</organism>
<comment type="caution">
    <text evidence="1">The sequence shown here is derived from an EMBL/GenBank/DDBJ whole genome shotgun (WGS) entry which is preliminary data.</text>
</comment>
<dbReference type="InterPro" id="IPR007434">
    <property type="entry name" value="FemAB-like"/>
</dbReference>
<dbReference type="SUPFAM" id="SSF55729">
    <property type="entry name" value="Acyl-CoA N-acyltransferases (Nat)"/>
    <property type="match status" value="1"/>
</dbReference>
<reference evidence="1 2" key="1">
    <citation type="submission" date="2024-09" db="EMBL/GenBank/DDBJ databases">
        <authorList>
            <person name="Sun Q."/>
            <person name="Mori K."/>
        </authorList>
    </citation>
    <scope>NUCLEOTIDE SEQUENCE [LARGE SCALE GENOMIC DNA]</scope>
    <source>
        <strain evidence="1 2">CCM 8543</strain>
    </source>
</reference>
<protein>
    <submittedName>
        <fullName evidence="1">Peptidogalycan biosysnthesis protein</fullName>
    </submittedName>
</protein>
<dbReference type="RefSeq" id="WP_261519989.1">
    <property type="nucleotide sequence ID" value="NZ_JAODNW010000008.1"/>
</dbReference>
<dbReference type="EMBL" id="JBHLXD010000002">
    <property type="protein sequence ID" value="MFC0207167.1"/>
    <property type="molecule type" value="Genomic_DNA"/>
</dbReference>
<sequence>MALATHGGVVSRPPHAGGPERLAFIDEHEWDALVSDENFYNSYRWLASLDLAFGPAEVLTVRGSGGLLAACPLSEGDSSSPMFSLPHLMQGVAGPWGEDFLWLGGRRNTHNELPCIAGASRRQALQALGDSIVQHTRRRGLAGFVMPYMPYRAALEFAEAVQGTVVLHSAQAVRLVPPGGLAGAMAQWNSHDRHQCAKEMEMFRQFGNRVEWVPAEALDDQLAADLIAQTRARHGSRQGRAWMLRILHAQRRAGVMRCGVAALARRAEGVTALIIVYRFGRALHMRYFGADYAYEEDDRRYFVLCYYETLDYAAAQGLKVLRLSTDALRAKVNRGARLEPQALVVRCVERSRIARAAVRRHNRAFLEHYRKTFSGHLVPDWDLLESETA</sequence>
<keyword evidence="2" id="KW-1185">Reference proteome</keyword>
<accession>A0ABV6D3F6</accession>
<dbReference type="Pfam" id="PF04339">
    <property type="entry name" value="FemAB_like"/>
    <property type="match status" value="1"/>
</dbReference>
<evidence type="ECO:0000313" key="2">
    <source>
        <dbReference type="Proteomes" id="UP001589755"/>
    </source>
</evidence>
<gene>
    <name evidence="1" type="ORF">ACFFJ2_01990</name>
</gene>
<name>A0ABV6D3F6_9HYPH</name>
<dbReference type="InterPro" id="IPR016181">
    <property type="entry name" value="Acyl_CoA_acyltransferase"/>
</dbReference>
<proteinExistence type="predicted"/>
<dbReference type="Proteomes" id="UP001589755">
    <property type="component" value="Unassembled WGS sequence"/>
</dbReference>